<dbReference type="EMBL" id="CM003532">
    <property type="protein sequence ID" value="RCV24685.1"/>
    <property type="molecule type" value="Genomic_DNA"/>
</dbReference>
<evidence type="ECO:0000313" key="1">
    <source>
        <dbReference type="EMBL" id="RCV24685.1"/>
    </source>
</evidence>
<proteinExistence type="predicted"/>
<name>A0A368R3B7_SETIT</name>
<sequence>MAGIQFDSTKPQIITQVEMAEALVPLAYHDHACTSEFYLRWKCEPERHAYKKCHYELIMEQMLQM</sequence>
<dbReference type="Pfam" id="PF05676">
    <property type="entry name" value="NDUF_B7"/>
    <property type="match status" value="1"/>
</dbReference>
<reference evidence="1" key="2">
    <citation type="submission" date="2015-07" db="EMBL/GenBank/DDBJ databases">
        <authorList>
            <person name="Noorani M."/>
        </authorList>
    </citation>
    <scope>NUCLEOTIDE SEQUENCE</scope>
    <source>
        <strain evidence="1">Yugu1</strain>
    </source>
</reference>
<reference evidence="1" key="1">
    <citation type="journal article" date="2012" name="Nat. Biotechnol.">
        <title>Reference genome sequence of the model plant Setaria.</title>
        <authorList>
            <person name="Bennetzen J.L."/>
            <person name="Schmutz J."/>
            <person name="Wang H."/>
            <person name="Percifield R."/>
            <person name="Hawkins J."/>
            <person name="Pontaroli A.C."/>
            <person name="Estep M."/>
            <person name="Feng L."/>
            <person name="Vaughn J.N."/>
            <person name="Grimwood J."/>
            <person name="Jenkins J."/>
            <person name="Barry K."/>
            <person name="Lindquist E."/>
            <person name="Hellsten U."/>
            <person name="Deshpande S."/>
            <person name="Wang X."/>
            <person name="Wu X."/>
            <person name="Mitros T."/>
            <person name="Triplett J."/>
            <person name="Yang X."/>
            <person name="Ye C.Y."/>
            <person name="Mauro-Herrera M."/>
            <person name="Wang L."/>
            <person name="Li P."/>
            <person name="Sharma M."/>
            <person name="Sharma R."/>
            <person name="Ronald P.C."/>
            <person name="Panaud O."/>
            <person name="Kellogg E.A."/>
            <person name="Brutnell T.P."/>
            <person name="Doust A.N."/>
            <person name="Tuskan G.A."/>
            <person name="Rokhsar D."/>
            <person name="Devos K.M."/>
        </authorList>
    </citation>
    <scope>NUCLEOTIDE SEQUENCE [LARGE SCALE GENOMIC DNA]</scope>
    <source>
        <strain evidence="1">Yugu1</strain>
    </source>
</reference>
<dbReference type="AlphaFoldDB" id="A0A368R3B7"/>
<gene>
    <name evidence="1" type="ORF">SETIT_5G105500v2</name>
</gene>
<dbReference type="OrthoDB" id="268414at2759"/>
<organism evidence="1">
    <name type="scientific">Setaria italica</name>
    <name type="common">Foxtail millet</name>
    <name type="synonym">Panicum italicum</name>
    <dbReference type="NCBI Taxonomy" id="4555"/>
    <lineage>
        <taxon>Eukaryota</taxon>
        <taxon>Viridiplantae</taxon>
        <taxon>Streptophyta</taxon>
        <taxon>Embryophyta</taxon>
        <taxon>Tracheophyta</taxon>
        <taxon>Spermatophyta</taxon>
        <taxon>Magnoliopsida</taxon>
        <taxon>Liliopsida</taxon>
        <taxon>Poales</taxon>
        <taxon>Poaceae</taxon>
        <taxon>PACMAD clade</taxon>
        <taxon>Panicoideae</taxon>
        <taxon>Panicodae</taxon>
        <taxon>Paniceae</taxon>
        <taxon>Cenchrinae</taxon>
        <taxon>Setaria</taxon>
    </lineage>
</organism>
<accession>A0A368R3B7</accession>
<dbReference type="GO" id="GO:0005739">
    <property type="term" value="C:mitochondrion"/>
    <property type="evidence" value="ECO:0007669"/>
    <property type="project" value="InterPro"/>
</dbReference>
<dbReference type="STRING" id="4555.A0A368R3B7"/>
<protein>
    <submittedName>
        <fullName evidence="1">Uncharacterized protein</fullName>
    </submittedName>
</protein>
<dbReference type="InterPro" id="IPR008698">
    <property type="entry name" value="NDUB7"/>
</dbReference>